<keyword evidence="6" id="KW-1185">Reference proteome</keyword>
<dbReference type="PANTHER" id="PTHR44858:SF1">
    <property type="entry name" value="UDP-N-ACETYLGLUCOSAMINE--PEPTIDE N-ACETYLGLUCOSAMINYLTRANSFERASE SPINDLY-RELATED"/>
    <property type="match status" value="1"/>
</dbReference>
<reference evidence="5 6" key="1">
    <citation type="submission" date="2017-09" db="EMBL/GenBank/DDBJ databases">
        <authorList>
            <person name="Ehlers B."/>
            <person name="Leendertz F.H."/>
        </authorList>
    </citation>
    <scope>NUCLEOTIDE SEQUENCE [LARGE SCALE GENOMIC DNA]</scope>
    <source>
        <strain evidence="5 6">DSM 45537</strain>
    </source>
</reference>
<dbReference type="OrthoDB" id="101857at2"/>
<organism evidence="5 6">
    <name type="scientific">Nocardia amikacinitolerans</name>
    <dbReference type="NCBI Taxonomy" id="756689"/>
    <lineage>
        <taxon>Bacteria</taxon>
        <taxon>Bacillati</taxon>
        <taxon>Actinomycetota</taxon>
        <taxon>Actinomycetes</taxon>
        <taxon>Mycobacteriales</taxon>
        <taxon>Nocardiaceae</taxon>
        <taxon>Nocardia</taxon>
    </lineage>
</organism>
<dbReference type="PANTHER" id="PTHR44858">
    <property type="entry name" value="TETRATRICOPEPTIDE REPEAT PROTEIN 6"/>
    <property type="match status" value="1"/>
</dbReference>
<dbReference type="AlphaFoldDB" id="A0A285LVA9"/>
<dbReference type="InterPro" id="IPR011990">
    <property type="entry name" value="TPR-like_helical_dom_sf"/>
</dbReference>
<dbReference type="EMBL" id="OBEG01000007">
    <property type="protein sequence ID" value="SNY88840.1"/>
    <property type="molecule type" value="Genomic_DNA"/>
</dbReference>
<dbReference type="STRING" id="1379680.GCA_001612615_05458"/>
<dbReference type="Pfam" id="PF13432">
    <property type="entry name" value="TPR_16"/>
    <property type="match status" value="1"/>
</dbReference>
<feature type="repeat" description="TPR" evidence="3">
    <location>
        <begin position="39"/>
        <end position="72"/>
    </location>
</feature>
<evidence type="ECO:0000313" key="6">
    <source>
        <dbReference type="Proteomes" id="UP000219565"/>
    </source>
</evidence>
<name>A0A285LVA9_9NOCA</name>
<protein>
    <submittedName>
        <fullName evidence="5">Tetratricopeptide repeat-containing protein</fullName>
    </submittedName>
</protein>
<proteinExistence type="predicted"/>
<dbReference type="InterPro" id="IPR050498">
    <property type="entry name" value="Ycf3"/>
</dbReference>
<dbReference type="SUPFAM" id="SSF48452">
    <property type="entry name" value="TPR-like"/>
    <property type="match status" value="1"/>
</dbReference>
<dbReference type="PROSITE" id="PS50005">
    <property type="entry name" value="TPR"/>
    <property type="match status" value="1"/>
</dbReference>
<evidence type="ECO:0000256" key="2">
    <source>
        <dbReference type="ARBA" id="ARBA00022803"/>
    </source>
</evidence>
<feature type="region of interest" description="Disordered" evidence="4">
    <location>
        <begin position="333"/>
        <end position="359"/>
    </location>
</feature>
<evidence type="ECO:0000313" key="5">
    <source>
        <dbReference type="EMBL" id="SNY88840.1"/>
    </source>
</evidence>
<dbReference type="Proteomes" id="UP000219565">
    <property type="component" value="Unassembled WGS sequence"/>
</dbReference>
<evidence type="ECO:0000256" key="4">
    <source>
        <dbReference type="SAM" id="MobiDB-lite"/>
    </source>
</evidence>
<sequence length="359" mass="39317">MTSFAHDEVARAKVLIDLGRIEAAQAKLGAVLAGEPDNADALMLMGYAWFRTGEYEKSIGYSAAALAAFPDYQSALRVLALAEQELAHLSEHDSAEQQRHYARALAAATRSTELDPEYVENLRLLAGVQSVTDPVAALATIDRAIEIDPAHADLHRVRGSILRRGGWSAADAEAALREALRRQPEHVDATQELALLDLDRGDREAGERGLRLVAQWDPSRADFVRATLAAVDEEARREPAPVSASMPPPPEARYLPETPRSNWRVWVSLVFGAFLVLRLIFAAAGSNPETEPSRWSPTRQVPTYRVPPNIPTPYFPPTLRPWPSGFPPTVRPWPSGFPRPGVTPPRAPSPTIAVPPRVP</sequence>
<dbReference type="Gene3D" id="1.25.40.10">
    <property type="entry name" value="Tetratricopeptide repeat domain"/>
    <property type="match status" value="1"/>
</dbReference>
<dbReference type="InterPro" id="IPR019734">
    <property type="entry name" value="TPR_rpt"/>
</dbReference>
<dbReference type="RefSeq" id="WP_097247680.1">
    <property type="nucleotide sequence ID" value="NZ_OBEG01000007.1"/>
</dbReference>
<accession>A0A285LVA9</accession>
<keyword evidence="2 3" id="KW-0802">TPR repeat</keyword>
<gene>
    <name evidence="5" type="ORF">SAMN04244553_5831</name>
</gene>
<keyword evidence="1" id="KW-0677">Repeat</keyword>
<evidence type="ECO:0000256" key="3">
    <source>
        <dbReference type="PROSITE-ProRule" id="PRU00339"/>
    </source>
</evidence>
<feature type="compositionally biased region" description="Pro residues" evidence="4">
    <location>
        <begin position="333"/>
        <end position="348"/>
    </location>
</feature>
<evidence type="ECO:0000256" key="1">
    <source>
        <dbReference type="ARBA" id="ARBA00022737"/>
    </source>
</evidence>